<feature type="chain" id="PRO_5042910678" evidence="4">
    <location>
        <begin position="27"/>
        <end position="448"/>
    </location>
</feature>
<dbReference type="PANTHER" id="PTHR34596:SF2">
    <property type="entry name" value="CHITOPORIN"/>
    <property type="match status" value="1"/>
</dbReference>
<dbReference type="InterPro" id="IPR023614">
    <property type="entry name" value="Porin_dom_sf"/>
</dbReference>
<dbReference type="GO" id="GO:0016020">
    <property type="term" value="C:membrane"/>
    <property type="evidence" value="ECO:0007669"/>
    <property type="project" value="InterPro"/>
</dbReference>
<dbReference type="GO" id="GO:0015288">
    <property type="term" value="F:porin activity"/>
    <property type="evidence" value="ECO:0007669"/>
    <property type="project" value="TreeGrafter"/>
</dbReference>
<evidence type="ECO:0000256" key="4">
    <source>
        <dbReference type="SAM" id="SignalP"/>
    </source>
</evidence>
<proteinExistence type="inferred from homology"/>
<reference evidence="5 6" key="1">
    <citation type="submission" date="2019-04" db="EMBL/GenBank/DDBJ databases">
        <title>Draft genome sequence of Pseudomonas sp. M7D1 isolated from rhizosphere of plant the flowery desert.</title>
        <authorList>
            <person name="Poblete-Morales M."/>
            <person name="Plaza N."/>
            <person name="Corsini G."/>
            <person name="Silva E."/>
        </authorList>
    </citation>
    <scope>NUCLEOTIDE SEQUENCE [LARGE SCALE GENOMIC DNA]</scope>
    <source>
        <strain evidence="5 6">M7D1</strain>
    </source>
</reference>
<dbReference type="PANTHER" id="PTHR34596">
    <property type="entry name" value="CHITOPORIN"/>
    <property type="match status" value="1"/>
</dbReference>
<dbReference type="AlphaFoldDB" id="A0AAQ2D964"/>
<sequence length="448" mass="49061">MWLPVKSGAVLACVLPGMLLSVEALAENFDSGFFKGSSLTLDTRHWYSKEIGRGDTVYRYRTDDGPRVSHDRVAWQQGFKLGFISGYTPGAVGVGLDLAAYSVVALERNPADAAGGSNRMLVNSDGDVEPSWSRLGVAALKLQMAESELKIGRHQVANPVMNFSDTRTVPASFDGWSFENSSIKGLVLKSGYFSKMAPRYAAGTEPIGLQYAMRPVSSDWTAYVGGDYTSAGGLKSSVYVSRIQDIWDREYLGLSRDFKTGEIKTSVKLSAYNTQSSGKQEAGYIDQQAYGLTVTPSFKNHTVEFGLQKIVGDEFFDYVKESNAISLPNTMVSYFNGPNETSLQIKYINDWAAYGVPGFKSILWHTRGWGIDGTGYNGGSKGVYTASPLQDNEHHNETGVFASYTFQGTELKGANILAGYAWHRASTHQVEGNFDELRVIVKIPVSLF</sequence>
<dbReference type="Gene3D" id="2.40.160.10">
    <property type="entry name" value="Porin"/>
    <property type="match status" value="1"/>
</dbReference>
<protein>
    <submittedName>
        <fullName evidence="5">Outer membrane porin, OprD family</fullName>
    </submittedName>
</protein>
<feature type="signal peptide" evidence="4">
    <location>
        <begin position="1"/>
        <end position="26"/>
    </location>
</feature>
<evidence type="ECO:0000313" key="5">
    <source>
        <dbReference type="EMBL" id="THF29368.1"/>
    </source>
</evidence>
<comment type="caution">
    <text evidence="5">The sequence shown here is derived from an EMBL/GenBank/DDBJ whole genome shotgun (WGS) entry which is preliminary data.</text>
</comment>
<dbReference type="InterPro" id="IPR005318">
    <property type="entry name" value="OM_porin_bac"/>
</dbReference>
<keyword evidence="3 4" id="KW-0732">Signal</keyword>
<comment type="similarity">
    <text evidence="1">Belongs to the outer membrane porin (Opr) (TC 1.B.25) family.</text>
</comment>
<evidence type="ECO:0000256" key="3">
    <source>
        <dbReference type="ARBA" id="ARBA00022729"/>
    </source>
</evidence>
<evidence type="ECO:0000313" key="6">
    <source>
        <dbReference type="Proteomes" id="UP000310574"/>
    </source>
</evidence>
<evidence type="ECO:0000256" key="1">
    <source>
        <dbReference type="ARBA" id="ARBA00009075"/>
    </source>
</evidence>
<name>A0AAQ2D964_9PSED</name>
<gene>
    <name evidence="5" type="ORF">E5170_19440</name>
</gene>
<accession>A0AAQ2D964</accession>
<organism evidence="5 6">
    <name type="scientific">Pseudomonas atacamensis</name>
    <dbReference type="NCBI Taxonomy" id="2565368"/>
    <lineage>
        <taxon>Bacteria</taxon>
        <taxon>Pseudomonadati</taxon>
        <taxon>Pseudomonadota</taxon>
        <taxon>Gammaproteobacteria</taxon>
        <taxon>Pseudomonadales</taxon>
        <taxon>Pseudomonadaceae</taxon>
        <taxon>Pseudomonas</taxon>
    </lineage>
</organism>
<evidence type="ECO:0000256" key="2">
    <source>
        <dbReference type="ARBA" id="ARBA00022448"/>
    </source>
</evidence>
<dbReference type="Pfam" id="PF03573">
    <property type="entry name" value="OprD"/>
    <property type="match status" value="1"/>
</dbReference>
<dbReference type="EMBL" id="SSBS01000005">
    <property type="protein sequence ID" value="THF29368.1"/>
    <property type="molecule type" value="Genomic_DNA"/>
</dbReference>
<dbReference type="Proteomes" id="UP000310574">
    <property type="component" value="Unassembled WGS sequence"/>
</dbReference>
<keyword evidence="2" id="KW-0813">Transport</keyword>